<comment type="caution">
    <text evidence="1">The sequence shown here is derived from an EMBL/GenBank/DDBJ whole genome shotgun (WGS) entry which is preliminary data.</text>
</comment>
<dbReference type="AlphaFoldDB" id="A0ABD1M5R0"/>
<dbReference type="PANTHER" id="PTHR16128:SF5">
    <property type="entry name" value="FAD_NAD(P)-BINDING OXIDOREDUCTASE FAMILY PROTEIN"/>
    <property type="match status" value="1"/>
</dbReference>
<keyword evidence="2" id="KW-1185">Reference proteome</keyword>
<evidence type="ECO:0000313" key="1">
    <source>
        <dbReference type="EMBL" id="KAL2331117.1"/>
    </source>
</evidence>
<organism evidence="1 2">
    <name type="scientific">Flemingia macrophylla</name>
    <dbReference type="NCBI Taxonomy" id="520843"/>
    <lineage>
        <taxon>Eukaryota</taxon>
        <taxon>Viridiplantae</taxon>
        <taxon>Streptophyta</taxon>
        <taxon>Embryophyta</taxon>
        <taxon>Tracheophyta</taxon>
        <taxon>Spermatophyta</taxon>
        <taxon>Magnoliopsida</taxon>
        <taxon>eudicotyledons</taxon>
        <taxon>Gunneridae</taxon>
        <taxon>Pentapetalae</taxon>
        <taxon>rosids</taxon>
        <taxon>fabids</taxon>
        <taxon>Fabales</taxon>
        <taxon>Fabaceae</taxon>
        <taxon>Papilionoideae</taxon>
        <taxon>50 kb inversion clade</taxon>
        <taxon>NPAAA clade</taxon>
        <taxon>indigoferoid/millettioid clade</taxon>
        <taxon>Phaseoleae</taxon>
        <taxon>Flemingia</taxon>
    </lineage>
</organism>
<sequence length="227" mass="24747">MNILTWMGSMGDQEGPWPRIVTSIALRRGAILSVESKFGVGIGRNEWLHDEELWSLSGVNGQNLGQFKGLVASDKNIVSPGVAEVTGKVMASILIAKLYITRLSSSGAFALKLDSRSPQTLHNKVAEKLFQEFQRTGLNNLNHLLRKLIDGGSAFPAASIAPKEKCLWDRNKRIAICGDFCVSRKVKREKKAEKGLSIVLGKLESSFPLLSPWGSVTVGKAIEDLAC</sequence>
<dbReference type="EMBL" id="JBGMDY010000006">
    <property type="protein sequence ID" value="KAL2331117.1"/>
    <property type="molecule type" value="Genomic_DNA"/>
</dbReference>
<proteinExistence type="predicted"/>
<dbReference type="PANTHER" id="PTHR16128">
    <property type="entry name" value="FAD/NAD(P)-BINDING OXIDOREDUCTASE FAMILY PROTEIN"/>
    <property type="match status" value="1"/>
</dbReference>
<protein>
    <submittedName>
        <fullName evidence="1">Uncharacterized protein</fullName>
    </submittedName>
</protein>
<dbReference type="Proteomes" id="UP001603857">
    <property type="component" value="Unassembled WGS sequence"/>
</dbReference>
<accession>A0ABD1M5R0</accession>
<reference evidence="1 2" key="1">
    <citation type="submission" date="2024-08" db="EMBL/GenBank/DDBJ databases">
        <title>Insights into the chromosomal genome structure of Flemingia macrophylla.</title>
        <authorList>
            <person name="Ding Y."/>
            <person name="Zhao Y."/>
            <person name="Bi W."/>
            <person name="Wu M."/>
            <person name="Zhao G."/>
            <person name="Gong Y."/>
            <person name="Li W."/>
            <person name="Zhang P."/>
        </authorList>
    </citation>
    <scope>NUCLEOTIDE SEQUENCE [LARGE SCALE GENOMIC DNA]</scope>
    <source>
        <strain evidence="1">DYQJB</strain>
        <tissue evidence="1">Leaf</tissue>
    </source>
</reference>
<evidence type="ECO:0000313" key="2">
    <source>
        <dbReference type="Proteomes" id="UP001603857"/>
    </source>
</evidence>
<name>A0ABD1M5R0_9FABA</name>
<gene>
    <name evidence="1" type="ORF">Fmac_018698</name>
</gene>